<dbReference type="KEGG" id="lwe:lwe0792"/>
<dbReference type="AlphaFoldDB" id="A0AGS8"/>
<evidence type="ECO:0000256" key="1">
    <source>
        <dbReference type="SAM" id="MobiDB-lite"/>
    </source>
</evidence>
<proteinExistence type="predicted"/>
<feature type="region of interest" description="Disordered" evidence="1">
    <location>
        <begin position="45"/>
        <end position="77"/>
    </location>
</feature>
<name>A0AGS8_LISW6</name>
<sequence length="77" mass="8559">MKGTIDKDGNPVYFEDMTGYSQGTYEVKYSYDGVTNVVTGIVRDKQKEFKPSNGNNKDQNTGKNALSQTGEQTLYGH</sequence>
<dbReference type="GeneID" id="61188682"/>
<evidence type="ECO:0000313" key="2">
    <source>
        <dbReference type="EMBL" id="CAK20210.1"/>
    </source>
</evidence>
<feature type="compositionally biased region" description="Polar residues" evidence="1">
    <location>
        <begin position="52"/>
        <end position="77"/>
    </location>
</feature>
<dbReference type="RefSeq" id="WP_011701629.1">
    <property type="nucleotide sequence ID" value="NC_008555.1"/>
</dbReference>
<reference evidence="2 3" key="1">
    <citation type="journal article" date="2006" name="J. Bacteriol.">
        <title>Whole-genome sequence of Listeria welshimeri reveals common steps in genome reduction with Listeria innocua as compared to Listeria monocytogenes.</title>
        <authorList>
            <person name="Hain T."/>
            <person name="Steinweg C."/>
            <person name="Kuenne C.T."/>
            <person name="Billion A."/>
            <person name="Ghai R."/>
            <person name="Chatterjee S.S."/>
            <person name="Domann E."/>
            <person name="Kaerst U."/>
            <person name="Goesmann A."/>
            <person name="Bekel T."/>
            <person name="Bartels D."/>
            <person name="Kaiser O."/>
            <person name="Meyer F."/>
            <person name="Puehler A."/>
            <person name="Weisshaar B."/>
            <person name="Wehland J."/>
            <person name="Liang C."/>
            <person name="Dandekar T."/>
            <person name="Lampidis R."/>
            <person name="Kreft J."/>
            <person name="Goebel W."/>
            <person name="Chakraborty T."/>
        </authorList>
    </citation>
    <scope>NUCLEOTIDE SEQUENCE [LARGE SCALE GENOMIC DNA]</scope>
    <source>
        <strain evidence="3">ATCC 35897 / DSM 20650 / CIP 8149 / NCTC 11857 / SLCC 5334 / V8</strain>
    </source>
</reference>
<protein>
    <submittedName>
        <fullName evidence="2">Uncharacterized protein</fullName>
    </submittedName>
</protein>
<gene>
    <name evidence="2" type="ordered locus">lwe0792</name>
</gene>
<dbReference type="HOGENOM" id="CLU_2633850_0_0_9"/>
<organism evidence="2 3">
    <name type="scientific">Listeria welshimeri serovar 6b (strain ATCC 35897 / DSM 20650 / CCUG 15529 / CIP 8149 / NCTC 11857 / SLCC 5334 / V8)</name>
    <dbReference type="NCBI Taxonomy" id="386043"/>
    <lineage>
        <taxon>Bacteria</taxon>
        <taxon>Bacillati</taxon>
        <taxon>Bacillota</taxon>
        <taxon>Bacilli</taxon>
        <taxon>Bacillales</taxon>
        <taxon>Listeriaceae</taxon>
        <taxon>Listeria</taxon>
    </lineage>
</organism>
<accession>A0AGS8</accession>
<dbReference type="OrthoDB" id="663332at2"/>
<dbReference type="Proteomes" id="UP000000779">
    <property type="component" value="Chromosome"/>
</dbReference>
<dbReference type="EMBL" id="AM263198">
    <property type="protein sequence ID" value="CAK20210.1"/>
    <property type="molecule type" value="Genomic_DNA"/>
</dbReference>
<evidence type="ECO:0000313" key="3">
    <source>
        <dbReference type="Proteomes" id="UP000000779"/>
    </source>
</evidence>